<comment type="similarity">
    <text evidence="2">Belongs to the UQCRQ/QCR8 family.</text>
</comment>
<keyword evidence="12" id="KW-1185">Reference proteome</keyword>
<dbReference type="Proteomes" id="UP000751190">
    <property type="component" value="Unassembled WGS sequence"/>
</dbReference>
<proteinExistence type="inferred from homology"/>
<evidence type="ECO:0000256" key="4">
    <source>
        <dbReference type="ARBA" id="ARBA00022660"/>
    </source>
</evidence>
<reference evidence="11" key="1">
    <citation type="submission" date="2021-05" db="EMBL/GenBank/DDBJ databases">
        <title>The genome of the haptophyte Pavlova lutheri (Diacronema luteri, Pavlovales) - a model for lipid biosynthesis in eukaryotic algae.</title>
        <authorList>
            <person name="Hulatt C.J."/>
            <person name="Posewitz M.C."/>
        </authorList>
    </citation>
    <scope>NUCLEOTIDE SEQUENCE</scope>
    <source>
        <strain evidence="11">NIVA-4/92</strain>
    </source>
</reference>
<evidence type="ECO:0000256" key="2">
    <source>
        <dbReference type="ARBA" id="ARBA00007668"/>
    </source>
</evidence>
<dbReference type="EMBL" id="JAGTXO010000001">
    <property type="protein sequence ID" value="KAG8470594.1"/>
    <property type="molecule type" value="Genomic_DNA"/>
</dbReference>
<accession>A0A8J5XU29</accession>
<keyword evidence="10" id="KW-0472">Membrane</keyword>
<evidence type="ECO:0000256" key="5">
    <source>
        <dbReference type="ARBA" id="ARBA00022692"/>
    </source>
</evidence>
<gene>
    <name evidence="11" type="ORF">KFE25_009015</name>
</gene>
<keyword evidence="4" id="KW-0679">Respiratory chain</keyword>
<dbReference type="GO" id="GO:0006122">
    <property type="term" value="P:mitochondrial electron transport, ubiquinol to cytochrome c"/>
    <property type="evidence" value="ECO:0007669"/>
    <property type="project" value="InterPro"/>
</dbReference>
<keyword evidence="6" id="KW-0999">Mitochondrion inner membrane</keyword>
<evidence type="ECO:0000256" key="8">
    <source>
        <dbReference type="ARBA" id="ARBA00022989"/>
    </source>
</evidence>
<evidence type="ECO:0000256" key="3">
    <source>
        <dbReference type="ARBA" id="ARBA00022448"/>
    </source>
</evidence>
<sequence length="83" mass="9568">MLLRQITRRFASGGAPGNARWTVYTTSPYEQKVMNGFFDEIKKGFVRDGGDYLRDIGPAVVCGMGLVWWADSYFHHQSLHHRY</sequence>
<evidence type="ECO:0000256" key="10">
    <source>
        <dbReference type="ARBA" id="ARBA00023136"/>
    </source>
</evidence>
<dbReference type="AlphaFoldDB" id="A0A8J5XU29"/>
<comment type="subcellular location">
    <subcellularLocation>
        <location evidence="1">Mitochondrion inner membrane</location>
        <topology evidence="1">Single-pass membrane protein</topology>
    </subcellularLocation>
</comment>
<keyword evidence="9" id="KW-0496">Mitochondrion</keyword>
<evidence type="ECO:0000256" key="7">
    <source>
        <dbReference type="ARBA" id="ARBA00022982"/>
    </source>
</evidence>
<evidence type="ECO:0000256" key="6">
    <source>
        <dbReference type="ARBA" id="ARBA00022792"/>
    </source>
</evidence>
<evidence type="ECO:0000256" key="9">
    <source>
        <dbReference type="ARBA" id="ARBA00023128"/>
    </source>
</evidence>
<evidence type="ECO:0000313" key="11">
    <source>
        <dbReference type="EMBL" id="KAG8470594.1"/>
    </source>
</evidence>
<keyword evidence="5" id="KW-0812">Transmembrane</keyword>
<dbReference type="GO" id="GO:0005743">
    <property type="term" value="C:mitochondrial inner membrane"/>
    <property type="evidence" value="ECO:0007669"/>
    <property type="project" value="UniProtKB-SubCell"/>
</dbReference>
<dbReference type="InterPro" id="IPR036642">
    <property type="entry name" value="Cyt_bc1_su8_sf"/>
</dbReference>
<keyword evidence="3" id="KW-0813">Transport</keyword>
<dbReference type="Gene3D" id="1.20.5.210">
    <property type="entry name" value="Cytochrome b-c1 complex subunit 8"/>
    <property type="match status" value="1"/>
</dbReference>
<dbReference type="Pfam" id="PF10890">
    <property type="entry name" value="Cyt_b-c1_8"/>
    <property type="match status" value="1"/>
</dbReference>
<keyword evidence="8" id="KW-1133">Transmembrane helix</keyword>
<dbReference type="GO" id="GO:0045275">
    <property type="term" value="C:respiratory chain complex III"/>
    <property type="evidence" value="ECO:0007669"/>
    <property type="project" value="InterPro"/>
</dbReference>
<name>A0A8J5XU29_DIALT</name>
<evidence type="ECO:0000313" key="12">
    <source>
        <dbReference type="Proteomes" id="UP000751190"/>
    </source>
</evidence>
<protein>
    <submittedName>
        <fullName evidence="11">Uncharacterized protein</fullName>
    </submittedName>
</protein>
<dbReference type="InterPro" id="IPR020101">
    <property type="entry name" value="Cyt_b-c1_8-plants"/>
</dbReference>
<keyword evidence="7" id="KW-0249">Electron transport</keyword>
<evidence type="ECO:0000256" key="1">
    <source>
        <dbReference type="ARBA" id="ARBA00004434"/>
    </source>
</evidence>
<organism evidence="11 12">
    <name type="scientific">Diacronema lutheri</name>
    <name type="common">Unicellular marine alga</name>
    <name type="synonym">Monochrysis lutheri</name>
    <dbReference type="NCBI Taxonomy" id="2081491"/>
    <lineage>
        <taxon>Eukaryota</taxon>
        <taxon>Haptista</taxon>
        <taxon>Haptophyta</taxon>
        <taxon>Pavlovophyceae</taxon>
        <taxon>Pavlovales</taxon>
        <taxon>Pavlovaceae</taxon>
        <taxon>Diacronema</taxon>
    </lineage>
</organism>
<comment type="caution">
    <text evidence="11">The sequence shown here is derived from an EMBL/GenBank/DDBJ whole genome shotgun (WGS) entry which is preliminary data.</text>
</comment>